<evidence type="ECO:0000313" key="1">
    <source>
        <dbReference type="EMBL" id="KAJ4708419.1"/>
    </source>
</evidence>
<protein>
    <submittedName>
        <fullName evidence="1">Ly-6/neurotoxin-like protein</fullName>
    </submittedName>
</protein>
<gene>
    <name evidence="1" type="ORF">OWV82_018365</name>
</gene>
<dbReference type="Proteomes" id="UP001164539">
    <property type="component" value="Chromosome 10"/>
</dbReference>
<sequence>MCYAGVARRDLVVVVVQGRWFVLRTTNSDSYSNSRVVAERAANEVGGGGGGSTKQCVCSPTRHPGSFRCRLHHAEYVWRGRIAKSQSTTQ</sequence>
<organism evidence="1 2">
    <name type="scientific">Melia azedarach</name>
    <name type="common">Chinaberry tree</name>
    <dbReference type="NCBI Taxonomy" id="155640"/>
    <lineage>
        <taxon>Eukaryota</taxon>
        <taxon>Viridiplantae</taxon>
        <taxon>Streptophyta</taxon>
        <taxon>Embryophyta</taxon>
        <taxon>Tracheophyta</taxon>
        <taxon>Spermatophyta</taxon>
        <taxon>Magnoliopsida</taxon>
        <taxon>eudicotyledons</taxon>
        <taxon>Gunneridae</taxon>
        <taxon>Pentapetalae</taxon>
        <taxon>rosids</taxon>
        <taxon>malvids</taxon>
        <taxon>Sapindales</taxon>
        <taxon>Meliaceae</taxon>
        <taxon>Melia</taxon>
    </lineage>
</organism>
<name>A0ACC1XAY0_MELAZ</name>
<keyword evidence="2" id="KW-1185">Reference proteome</keyword>
<reference evidence="1 2" key="1">
    <citation type="journal article" date="2023" name="Science">
        <title>Complex scaffold remodeling in plant triterpene biosynthesis.</title>
        <authorList>
            <person name="De La Pena R."/>
            <person name="Hodgson H."/>
            <person name="Liu J.C."/>
            <person name="Stephenson M.J."/>
            <person name="Martin A.C."/>
            <person name="Owen C."/>
            <person name="Harkess A."/>
            <person name="Leebens-Mack J."/>
            <person name="Jimenez L.E."/>
            <person name="Osbourn A."/>
            <person name="Sattely E.S."/>
        </authorList>
    </citation>
    <scope>NUCLEOTIDE SEQUENCE [LARGE SCALE GENOMIC DNA]</scope>
    <source>
        <strain evidence="2">cv. JPN11</strain>
        <tissue evidence="1">Leaf</tissue>
    </source>
</reference>
<dbReference type="EMBL" id="CM051403">
    <property type="protein sequence ID" value="KAJ4708419.1"/>
    <property type="molecule type" value="Genomic_DNA"/>
</dbReference>
<evidence type="ECO:0000313" key="2">
    <source>
        <dbReference type="Proteomes" id="UP001164539"/>
    </source>
</evidence>
<accession>A0ACC1XAY0</accession>
<comment type="caution">
    <text evidence="1">The sequence shown here is derived from an EMBL/GenBank/DDBJ whole genome shotgun (WGS) entry which is preliminary data.</text>
</comment>
<proteinExistence type="predicted"/>